<dbReference type="Proteomes" id="UP000199421">
    <property type="component" value="Unassembled WGS sequence"/>
</dbReference>
<sequence>MNSLLHQVYNSYGFSNNELGTINCNLDSAEIRPLYWHQLLPAVPATAHDSLV</sequence>
<reference evidence="2" key="1">
    <citation type="submission" date="2016-10" db="EMBL/GenBank/DDBJ databases">
        <authorList>
            <person name="Varghese N."/>
            <person name="Submissions S."/>
        </authorList>
    </citation>
    <scope>NUCLEOTIDE SEQUENCE [LARGE SCALE GENOMIC DNA]</scope>
    <source>
        <strain evidence="2">DSM 18733</strain>
    </source>
</reference>
<evidence type="ECO:0000313" key="2">
    <source>
        <dbReference type="Proteomes" id="UP000199421"/>
    </source>
</evidence>
<keyword evidence="2" id="KW-1185">Reference proteome</keyword>
<organism evidence="1 2">
    <name type="scientific">Olivibacter domesticus</name>
    <name type="common">Pseudosphingobacterium domesticum</name>
    <dbReference type="NCBI Taxonomy" id="407022"/>
    <lineage>
        <taxon>Bacteria</taxon>
        <taxon>Pseudomonadati</taxon>
        <taxon>Bacteroidota</taxon>
        <taxon>Sphingobacteriia</taxon>
        <taxon>Sphingobacteriales</taxon>
        <taxon>Sphingobacteriaceae</taxon>
        <taxon>Olivibacter</taxon>
    </lineage>
</organism>
<proteinExistence type="predicted"/>
<name>A0A1H7TCD3_OLID1</name>
<evidence type="ECO:0000313" key="1">
    <source>
        <dbReference type="EMBL" id="SEL81956.1"/>
    </source>
</evidence>
<protein>
    <submittedName>
        <fullName evidence="1">Uncharacterized protein</fullName>
    </submittedName>
</protein>
<gene>
    <name evidence="1" type="ORF">SAMN05661044_03445</name>
</gene>
<accession>A0A1H7TCD3</accession>
<dbReference type="EMBL" id="FOAF01000004">
    <property type="protein sequence ID" value="SEL81956.1"/>
    <property type="molecule type" value="Genomic_DNA"/>
</dbReference>
<dbReference type="AlphaFoldDB" id="A0A1H7TCD3"/>